<protein>
    <recommendedName>
        <fullName evidence="6">3-dehydroquinate dehydratase</fullName>
        <ecNumber evidence="2">4.2.1.10</ecNumber>
    </recommendedName>
</protein>
<keyword evidence="5" id="KW-0704">Schiff base</keyword>
<evidence type="ECO:0000256" key="4">
    <source>
        <dbReference type="ARBA" id="ARBA00023239"/>
    </source>
</evidence>
<comment type="catalytic activity">
    <reaction evidence="1">
        <text>3-dehydroquinate = 3-dehydroshikimate + H2O</text>
        <dbReference type="Rhea" id="RHEA:21096"/>
        <dbReference type="ChEBI" id="CHEBI:15377"/>
        <dbReference type="ChEBI" id="CHEBI:16630"/>
        <dbReference type="ChEBI" id="CHEBI:32364"/>
        <dbReference type="EC" id="4.2.1.10"/>
    </reaction>
</comment>
<comment type="caution">
    <text evidence="7">The sequence shown here is derived from an EMBL/GenBank/DDBJ whole genome shotgun (WGS) entry which is preliminary data.</text>
</comment>
<evidence type="ECO:0000256" key="1">
    <source>
        <dbReference type="ARBA" id="ARBA00001864"/>
    </source>
</evidence>
<dbReference type="SUPFAM" id="SSF51569">
    <property type="entry name" value="Aldolase"/>
    <property type="match status" value="1"/>
</dbReference>
<dbReference type="NCBIfam" id="TIGR01093">
    <property type="entry name" value="aroD"/>
    <property type="match status" value="1"/>
</dbReference>
<reference evidence="7" key="2">
    <citation type="submission" date="2021-04" db="EMBL/GenBank/DDBJ databases">
        <authorList>
            <person name="Gilroy R."/>
        </authorList>
    </citation>
    <scope>NUCLEOTIDE SEQUENCE</scope>
    <source>
        <strain evidence="7">ChiBcec15-3976</strain>
    </source>
</reference>
<dbReference type="HAMAP" id="MF_00214">
    <property type="entry name" value="AroD"/>
    <property type="match status" value="1"/>
</dbReference>
<dbReference type="CDD" id="cd00502">
    <property type="entry name" value="DHQase_I"/>
    <property type="match status" value="1"/>
</dbReference>
<dbReference type="PANTHER" id="PTHR43699:SF1">
    <property type="entry name" value="3-DEHYDROQUINATE DEHYDRATASE"/>
    <property type="match status" value="1"/>
</dbReference>
<dbReference type="InterPro" id="IPR013785">
    <property type="entry name" value="Aldolase_TIM"/>
</dbReference>
<evidence type="ECO:0000313" key="8">
    <source>
        <dbReference type="Proteomes" id="UP000823909"/>
    </source>
</evidence>
<gene>
    <name evidence="7" type="primary">aroD</name>
    <name evidence="7" type="ORF">H9910_04155</name>
</gene>
<proteinExistence type="inferred from homology"/>
<dbReference type="Proteomes" id="UP000823909">
    <property type="component" value="Unassembled WGS sequence"/>
</dbReference>
<reference evidence="7" key="1">
    <citation type="journal article" date="2021" name="PeerJ">
        <title>Extensive microbial diversity within the chicken gut microbiome revealed by metagenomics and culture.</title>
        <authorList>
            <person name="Gilroy R."/>
            <person name="Ravi A."/>
            <person name="Getino M."/>
            <person name="Pursley I."/>
            <person name="Horton D.L."/>
            <person name="Alikhan N.F."/>
            <person name="Baker D."/>
            <person name="Gharbi K."/>
            <person name="Hall N."/>
            <person name="Watson M."/>
            <person name="Adriaenssens E.M."/>
            <person name="Foster-Nyarko E."/>
            <person name="Jarju S."/>
            <person name="Secka A."/>
            <person name="Antonio M."/>
            <person name="Oren A."/>
            <person name="Chaudhuri R.R."/>
            <person name="La Ragione R."/>
            <person name="Hildebrand F."/>
            <person name="Pallen M.J."/>
        </authorList>
    </citation>
    <scope>NUCLEOTIDE SEQUENCE</scope>
    <source>
        <strain evidence="7">ChiBcec15-3976</strain>
    </source>
</reference>
<evidence type="ECO:0000313" key="7">
    <source>
        <dbReference type="EMBL" id="HJD42186.1"/>
    </source>
</evidence>
<dbReference type="GO" id="GO:0003855">
    <property type="term" value="F:3-dehydroquinate dehydratase activity"/>
    <property type="evidence" value="ECO:0007669"/>
    <property type="project" value="UniProtKB-EC"/>
</dbReference>
<dbReference type="InterPro" id="IPR001381">
    <property type="entry name" value="DHquinase_I"/>
</dbReference>
<dbReference type="PROSITE" id="PS01028">
    <property type="entry name" value="DEHYDROQUINASE_I"/>
    <property type="match status" value="1"/>
</dbReference>
<evidence type="ECO:0000256" key="5">
    <source>
        <dbReference type="ARBA" id="ARBA00023270"/>
    </source>
</evidence>
<dbReference type="GO" id="GO:0046279">
    <property type="term" value="P:3,4-dihydroxybenzoate biosynthetic process"/>
    <property type="evidence" value="ECO:0007669"/>
    <property type="project" value="TreeGrafter"/>
</dbReference>
<keyword evidence="3" id="KW-0028">Amino-acid biosynthesis</keyword>
<sequence length="243" mass="26271">IGAGIPKICVPIVGTDRTAILDAAKRIPGSAADLAEWRADWYEDIFDEQKTGEMLKELRMILGDMPILFTFRTAGEGGEKEIDPASYIELNRQAAASGCVDLVDVELFTGDDAVRTVIDAAHSHGVKVIASNHDFHATPSKEEIIVRFIKMQELGADILKIAVMPKNSRDVLTLLSATEEMTRLYAERPLITMSMGGVGLMSRLCGETFGSAVTFGAVGKTSAPGQIGAEELAQVLELLHKNR</sequence>
<dbReference type="FunFam" id="3.20.20.70:FF:000047">
    <property type="entry name" value="3-dehydroquinate dehydratase"/>
    <property type="match status" value="1"/>
</dbReference>
<dbReference type="Pfam" id="PF01487">
    <property type="entry name" value="DHquinase_I"/>
    <property type="match status" value="1"/>
</dbReference>
<evidence type="ECO:0000256" key="6">
    <source>
        <dbReference type="ARBA" id="ARBA00073643"/>
    </source>
</evidence>
<dbReference type="GO" id="GO:0009073">
    <property type="term" value="P:aromatic amino acid family biosynthetic process"/>
    <property type="evidence" value="ECO:0007669"/>
    <property type="project" value="UniProtKB-KW"/>
</dbReference>
<dbReference type="EMBL" id="DWUU01000024">
    <property type="protein sequence ID" value="HJD42186.1"/>
    <property type="molecule type" value="Genomic_DNA"/>
</dbReference>
<dbReference type="InterPro" id="IPR018508">
    <property type="entry name" value="3-dehydroquinate_DH_AS"/>
</dbReference>
<dbReference type="InterPro" id="IPR050146">
    <property type="entry name" value="Type-I_3-dehydroquinase"/>
</dbReference>
<keyword evidence="4 7" id="KW-0456">Lyase</keyword>
<dbReference type="PANTHER" id="PTHR43699">
    <property type="entry name" value="3-DEHYDROQUINATE DEHYDRATASE"/>
    <property type="match status" value="1"/>
</dbReference>
<name>A0A9D2RH09_9FIRM</name>
<dbReference type="Gene3D" id="3.20.20.70">
    <property type="entry name" value="Aldolase class I"/>
    <property type="match status" value="1"/>
</dbReference>
<evidence type="ECO:0000256" key="3">
    <source>
        <dbReference type="ARBA" id="ARBA00023141"/>
    </source>
</evidence>
<dbReference type="AlphaFoldDB" id="A0A9D2RH09"/>
<organism evidence="7 8">
    <name type="scientific">Candidatus Mediterraneibacter quadrami</name>
    <dbReference type="NCBI Taxonomy" id="2838684"/>
    <lineage>
        <taxon>Bacteria</taxon>
        <taxon>Bacillati</taxon>
        <taxon>Bacillota</taxon>
        <taxon>Clostridia</taxon>
        <taxon>Lachnospirales</taxon>
        <taxon>Lachnospiraceae</taxon>
        <taxon>Mediterraneibacter</taxon>
    </lineage>
</organism>
<evidence type="ECO:0000256" key="2">
    <source>
        <dbReference type="ARBA" id="ARBA00012060"/>
    </source>
</evidence>
<accession>A0A9D2RH09</accession>
<dbReference type="EC" id="4.2.1.10" evidence="2"/>
<keyword evidence="3" id="KW-0057">Aromatic amino acid biosynthesis</keyword>
<feature type="non-terminal residue" evidence="7">
    <location>
        <position position="1"/>
    </location>
</feature>